<comment type="caution">
    <text evidence="2">The sequence shown here is derived from an EMBL/GenBank/DDBJ whole genome shotgun (WGS) entry which is preliminary data.</text>
</comment>
<evidence type="ECO:0000313" key="2">
    <source>
        <dbReference type="EMBL" id="MDE1514520.1"/>
    </source>
</evidence>
<keyword evidence="3" id="KW-1185">Reference proteome</keyword>
<reference evidence="2 3" key="1">
    <citation type="submission" date="2023-02" db="EMBL/GenBank/DDBJ databases">
        <title>Vibrio intestini sp. nov., a close relative of Vibrio cholerae isolated from the intestine of Healthy Culter dabryi.</title>
        <authorList>
            <person name="Wu N."/>
        </authorList>
    </citation>
    <scope>NUCLEOTIDE SEQUENCE [LARGE SCALE GENOMIC DNA]</scope>
    <source>
        <strain evidence="2 3">DSL-7</strain>
    </source>
</reference>
<protein>
    <submittedName>
        <fullName evidence="2">Flagellar protein FlaG</fullName>
    </submittedName>
</protein>
<dbReference type="PANTHER" id="PTHR37166">
    <property type="entry name" value="PROTEIN FLAG"/>
    <property type="match status" value="1"/>
</dbReference>
<dbReference type="InterPro" id="IPR035924">
    <property type="entry name" value="FlaG-like_sf"/>
</dbReference>
<dbReference type="InterPro" id="IPR005186">
    <property type="entry name" value="FlaG"/>
</dbReference>
<dbReference type="EMBL" id="JARBFT010000004">
    <property type="protein sequence ID" value="MDE1514520.1"/>
    <property type="molecule type" value="Genomic_DNA"/>
</dbReference>
<keyword evidence="2" id="KW-0282">Flagellum</keyword>
<organism evidence="2 3">
    <name type="scientific">Vibrio chanodichtyis</name>
    <dbReference type="NCBI Taxonomy" id="3027932"/>
    <lineage>
        <taxon>Bacteria</taxon>
        <taxon>Pseudomonadati</taxon>
        <taxon>Pseudomonadota</taxon>
        <taxon>Gammaproteobacteria</taxon>
        <taxon>Vibrionales</taxon>
        <taxon>Vibrionaceae</taxon>
        <taxon>Vibrio</taxon>
    </lineage>
</organism>
<dbReference type="Pfam" id="PF03646">
    <property type="entry name" value="FlaG"/>
    <property type="match status" value="1"/>
</dbReference>
<dbReference type="RefSeq" id="WP_274722195.1">
    <property type="nucleotide sequence ID" value="NZ_JARBFT010000004.1"/>
</dbReference>
<evidence type="ECO:0000313" key="3">
    <source>
        <dbReference type="Proteomes" id="UP001216189"/>
    </source>
</evidence>
<name>A0ABT5UYN2_9VIBR</name>
<dbReference type="Gene3D" id="3.30.160.170">
    <property type="entry name" value="FlaG-like"/>
    <property type="match status" value="1"/>
</dbReference>
<accession>A0ABT5UYN2</accession>
<dbReference type="PANTHER" id="PTHR37166:SF1">
    <property type="entry name" value="PROTEIN FLAG"/>
    <property type="match status" value="1"/>
</dbReference>
<dbReference type="NCBIfam" id="NF006465">
    <property type="entry name" value="PRK08868.1"/>
    <property type="match status" value="1"/>
</dbReference>
<dbReference type="Proteomes" id="UP001216189">
    <property type="component" value="Unassembled WGS sequence"/>
</dbReference>
<gene>
    <name evidence="2" type="primary">flaG</name>
    <name evidence="2" type="ORF">PUN32_05780</name>
</gene>
<keyword evidence="2" id="KW-0969">Cilium</keyword>
<feature type="compositionally biased region" description="Polar residues" evidence="1">
    <location>
        <begin position="57"/>
        <end position="70"/>
    </location>
</feature>
<feature type="compositionally biased region" description="Basic and acidic residues" evidence="1">
    <location>
        <begin position="42"/>
        <end position="56"/>
    </location>
</feature>
<sequence length="152" mass="17393">MEIPSYTSTIQPYVLQSGTKIASEIDNATRVSFSGENNRSVSRTDKPSEHLSEQVKARQQQSVEARQQAKQRQRLDEEQLAKVVDQMNDFVKSINKSLSFRLDQESGREVVTIYEASTGDIIRQIPEEEMLEVLRRLAREQDHRSGLLMAKV</sequence>
<proteinExistence type="predicted"/>
<feature type="region of interest" description="Disordered" evidence="1">
    <location>
        <begin position="34"/>
        <end position="76"/>
    </location>
</feature>
<keyword evidence="2" id="KW-0966">Cell projection</keyword>
<evidence type="ECO:0000256" key="1">
    <source>
        <dbReference type="SAM" id="MobiDB-lite"/>
    </source>
</evidence>
<dbReference type="SUPFAM" id="SSF160214">
    <property type="entry name" value="FlaG-like"/>
    <property type="match status" value="1"/>
</dbReference>